<dbReference type="PANTHER" id="PTHR43335:SF2">
    <property type="entry name" value="ABC TRANSPORTER, ATP-BINDING PROTEIN"/>
    <property type="match status" value="1"/>
</dbReference>
<dbReference type="EMBL" id="LGKP01000003">
    <property type="protein sequence ID" value="KPL91958.1"/>
    <property type="molecule type" value="Genomic_DNA"/>
</dbReference>
<dbReference type="InterPro" id="IPR027417">
    <property type="entry name" value="P-loop_NTPase"/>
</dbReference>
<dbReference type="AlphaFoldDB" id="A0A0P6Y2J5"/>
<dbReference type="PROSITE" id="PS50893">
    <property type="entry name" value="ABC_TRANSPORTER_2"/>
    <property type="match status" value="1"/>
</dbReference>
<dbReference type="GO" id="GO:0016887">
    <property type="term" value="F:ATP hydrolysis activity"/>
    <property type="evidence" value="ECO:0007669"/>
    <property type="project" value="InterPro"/>
</dbReference>
<organism evidence="6 7">
    <name type="scientific">Herpetosiphon geysericola</name>
    <dbReference type="NCBI Taxonomy" id="70996"/>
    <lineage>
        <taxon>Bacteria</taxon>
        <taxon>Bacillati</taxon>
        <taxon>Chloroflexota</taxon>
        <taxon>Chloroflexia</taxon>
        <taxon>Herpetosiphonales</taxon>
        <taxon>Herpetosiphonaceae</taxon>
        <taxon>Herpetosiphon</taxon>
    </lineage>
</organism>
<evidence type="ECO:0000313" key="7">
    <source>
        <dbReference type="Proteomes" id="UP000050277"/>
    </source>
</evidence>
<dbReference type="Gene3D" id="3.40.50.300">
    <property type="entry name" value="P-loop containing nucleotide triphosphate hydrolases"/>
    <property type="match status" value="1"/>
</dbReference>
<dbReference type="InterPro" id="IPR003439">
    <property type="entry name" value="ABC_transporter-like_ATP-bd"/>
</dbReference>
<keyword evidence="2" id="KW-0813">Transport</keyword>
<dbReference type="Pfam" id="PF00005">
    <property type="entry name" value="ABC_tran"/>
    <property type="match status" value="1"/>
</dbReference>
<evidence type="ECO:0000256" key="4">
    <source>
        <dbReference type="ARBA" id="ARBA00022840"/>
    </source>
</evidence>
<dbReference type="SUPFAM" id="SSF52540">
    <property type="entry name" value="P-loop containing nucleoside triphosphate hydrolases"/>
    <property type="match status" value="1"/>
</dbReference>
<feature type="domain" description="ABC transporter" evidence="5">
    <location>
        <begin position="2"/>
        <end position="226"/>
    </location>
</feature>
<dbReference type="OrthoDB" id="9804819at2"/>
<keyword evidence="7" id="KW-1185">Reference proteome</keyword>
<sequence>MLNIEKLSHRYQQKVALDQITFHAEQGIIGLLGRNGAGKSTLLRILATLQQPSEGEIFYHNQASIENPKALRQATAYLPQDMVYPAKLSARDYIHYLLRLRGNSPKAGDEWLEKLGLGSVAHKPLGSYSGGMRQRMGLAYILACETPIILLDEPTQGLDPWERVRFHEYLAAATHDRLVLFSTHIVSDIEAIAHRILIIDQGKLVFDGHPQTLTTTSAEPSWQIEANLPIYGQGYTITNVRREIAGSVRMRGVGLPIPRGATRVATTLEDQYLRLTDQERIV</sequence>
<dbReference type="PATRIC" id="fig|70996.4.peg.1372"/>
<evidence type="ECO:0000256" key="2">
    <source>
        <dbReference type="ARBA" id="ARBA00022448"/>
    </source>
</evidence>
<protein>
    <recommendedName>
        <fullName evidence="5">ABC transporter domain-containing protein</fullName>
    </recommendedName>
</protein>
<evidence type="ECO:0000256" key="3">
    <source>
        <dbReference type="ARBA" id="ARBA00022741"/>
    </source>
</evidence>
<evidence type="ECO:0000259" key="5">
    <source>
        <dbReference type="PROSITE" id="PS50893"/>
    </source>
</evidence>
<accession>A0A0P6Y2J5</accession>
<reference evidence="6 7" key="1">
    <citation type="submission" date="2015-07" db="EMBL/GenBank/DDBJ databases">
        <title>Whole genome sequence of Herpetosiphon geysericola DSM 7119.</title>
        <authorList>
            <person name="Hemp J."/>
            <person name="Ward L.M."/>
            <person name="Pace L.A."/>
            <person name="Fischer W.W."/>
        </authorList>
    </citation>
    <scope>NUCLEOTIDE SEQUENCE [LARGE SCALE GENOMIC DNA]</scope>
    <source>
        <strain evidence="6 7">DSM 7119</strain>
    </source>
</reference>
<dbReference type="GO" id="GO:0005524">
    <property type="term" value="F:ATP binding"/>
    <property type="evidence" value="ECO:0007669"/>
    <property type="project" value="UniProtKB-KW"/>
</dbReference>
<name>A0A0P6Y2J5_9CHLR</name>
<proteinExistence type="inferred from homology"/>
<comment type="caution">
    <text evidence="6">The sequence shown here is derived from an EMBL/GenBank/DDBJ whole genome shotgun (WGS) entry which is preliminary data.</text>
</comment>
<dbReference type="STRING" id="70996.SE18_00520"/>
<keyword evidence="4" id="KW-0067">ATP-binding</keyword>
<comment type="similarity">
    <text evidence="1">Belongs to the ABC transporter superfamily.</text>
</comment>
<evidence type="ECO:0000313" key="6">
    <source>
        <dbReference type="EMBL" id="KPL91958.1"/>
    </source>
</evidence>
<gene>
    <name evidence="6" type="ORF">SE18_00520</name>
</gene>
<dbReference type="InterPro" id="IPR003593">
    <property type="entry name" value="AAA+_ATPase"/>
</dbReference>
<keyword evidence="3" id="KW-0547">Nucleotide-binding</keyword>
<dbReference type="SMART" id="SM00382">
    <property type="entry name" value="AAA"/>
    <property type="match status" value="1"/>
</dbReference>
<evidence type="ECO:0000256" key="1">
    <source>
        <dbReference type="ARBA" id="ARBA00005417"/>
    </source>
</evidence>
<dbReference type="Proteomes" id="UP000050277">
    <property type="component" value="Unassembled WGS sequence"/>
</dbReference>
<dbReference type="PANTHER" id="PTHR43335">
    <property type="entry name" value="ABC TRANSPORTER, ATP-BINDING PROTEIN"/>
    <property type="match status" value="1"/>
</dbReference>
<dbReference type="RefSeq" id="WP_054532461.1">
    <property type="nucleotide sequence ID" value="NZ_LGKP01000003.1"/>
</dbReference>